<keyword evidence="4" id="KW-0029">Amino-acid transport</keyword>
<proteinExistence type="inferred from homology"/>
<dbReference type="OrthoDB" id="9791590at2"/>
<dbReference type="InterPro" id="IPR028081">
    <property type="entry name" value="Leu-bd"/>
</dbReference>
<feature type="domain" description="Leucine-binding protein" evidence="6">
    <location>
        <begin position="33"/>
        <end position="367"/>
    </location>
</feature>
<dbReference type="Gene3D" id="3.40.50.2300">
    <property type="match status" value="2"/>
</dbReference>
<accession>A0A4R7BU60</accession>
<feature type="chain" id="PRO_5020189381" evidence="5">
    <location>
        <begin position="25"/>
        <end position="391"/>
    </location>
</feature>
<evidence type="ECO:0000313" key="8">
    <source>
        <dbReference type="Proteomes" id="UP000295122"/>
    </source>
</evidence>
<dbReference type="RefSeq" id="WP_133772222.1">
    <property type="nucleotide sequence ID" value="NZ_SNZR01000014.1"/>
</dbReference>
<gene>
    <name evidence="7" type="ORF">EV668_3408</name>
</gene>
<dbReference type="Proteomes" id="UP000295122">
    <property type="component" value="Unassembled WGS sequence"/>
</dbReference>
<dbReference type="AlphaFoldDB" id="A0A4R7BU60"/>
<dbReference type="PROSITE" id="PS51257">
    <property type="entry name" value="PROKAR_LIPOPROTEIN"/>
    <property type="match status" value="1"/>
</dbReference>
<evidence type="ECO:0000259" key="6">
    <source>
        <dbReference type="Pfam" id="PF13458"/>
    </source>
</evidence>
<dbReference type="Pfam" id="PF13458">
    <property type="entry name" value="Peripla_BP_6"/>
    <property type="match status" value="1"/>
</dbReference>
<keyword evidence="2" id="KW-0813">Transport</keyword>
<dbReference type="CDD" id="cd06343">
    <property type="entry name" value="PBP1_ABC_ligand_binding-like"/>
    <property type="match status" value="1"/>
</dbReference>
<evidence type="ECO:0000256" key="3">
    <source>
        <dbReference type="ARBA" id="ARBA00022729"/>
    </source>
</evidence>
<evidence type="ECO:0000256" key="2">
    <source>
        <dbReference type="ARBA" id="ARBA00022448"/>
    </source>
</evidence>
<dbReference type="PANTHER" id="PTHR47235:SF1">
    <property type="entry name" value="BLR6548 PROTEIN"/>
    <property type="match status" value="1"/>
</dbReference>
<organism evidence="7 8">
    <name type="scientific">Enterovirga rhinocerotis</name>
    <dbReference type="NCBI Taxonomy" id="1339210"/>
    <lineage>
        <taxon>Bacteria</taxon>
        <taxon>Pseudomonadati</taxon>
        <taxon>Pseudomonadota</taxon>
        <taxon>Alphaproteobacteria</taxon>
        <taxon>Hyphomicrobiales</taxon>
        <taxon>Methylobacteriaceae</taxon>
        <taxon>Enterovirga</taxon>
    </lineage>
</organism>
<evidence type="ECO:0000256" key="1">
    <source>
        <dbReference type="ARBA" id="ARBA00010062"/>
    </source>
</evidence>
<protein>
    <submittedName>
        <fullName evidence="7">Amino acid/amide ABC transporter substrate-binding protein (HAAT family)</fullName>
    </submittedName>
</protein>
<sequence length="391" mass="41447">MSRLSIRALCVASVGLACLSPALAQAPGVSATSIKIGTFGALTGPGYLYGKLPMNGVEVVFDEINKAGGIHGRKLELVREDDRCDPASAIGATQKLISQDKVFAIVGGGCSNPTLAARETIEKAGTPFVVFASVHDGITTPPAKNIFSVATTSTIESQAQVQFALSEGAKKIAVVSMRDAWGRARYTPLMETLKAKGVKIVADEEMTPDSNDATAQVLRLKQAGADAILMVLYPKPAAIFARDANKLAFRPLLIGQTGIADPAAFEDQVGVPGATAKFRTISMVRYTPEDPAVEKWRKAIETKFPGDRLSVYNQFGIGAAQVLAEAIRRAGPDLTQEKVVAALAGLKDFNVDVYPGPISCSETDHRCHKSPNWIMKEPGGPVKVLGATRVE</sequence>
<reference evidence="7 8" key="1">
    <citation type="submission" date="2019-03" db="EMBL/GenBank/DDBJ databases">
        <title>Genomic Encyclopedia of Type Strains, Phase IV (KMG-IV): sequencing the most valuable type-strain genomes for metagenomic binning, comparative biology and taxonomic classification.</title>
        <authorList>
            <person name="Goeker M."/>
        </authorList>
    </citation>
    <scope>NUCLEOTIDE SEQUENCE [LARGE SCALE GENOMIC DNA]</scope>
    <source>
        <strain evidence="7 8">DSM 25903</strain>
    </source>
</reference>
<dbReference type="GO" id="GO:0006865">
    <property type="term" value="P:amino acid transport"/>
    <property type="evidence" value="ECO:0007669"/>
    <property type="project" value="UniProtKB-KW"/>
</dbReference>
<keyword evidence="8" id="KW-1185">Reference proteome</keyword>
<dbReference type="SUPFAM" id="SSF53822">
    <property type="entry name" value="Periplasmic binding protein-like I"/>
    <property type="match status" value="1"/>
</dbReference>
<dbReference type="PANTHER" id="PTHR47235">
    <property type="entry name" value="BLR6548 PROTEIN"/>
    <property type="match status" value="1"/>
</dbReference>
<dbReference type="PRINTS" id="PR00337">
    <property type="entry name" value="LEUILEVALBP"/>
</dbReference>
<comment type="similarity">
    <text evidence="1">Belongs to the leucine-binding protein family.</text>
</comment>
<feature type="signal peptide" evidence="5">
    <location>
        <begin position="1"/>
        <end position="24"/>
    </location>
</feature>
<keyword evidence="3 5" id="KW-0732">Signal</keyword>
<dbReference type="InterPro" id="IPR028082">
    <property type="entry name" value="Peripla_BP_I"/>
</dbReference>
<comment type="caution">
    <text evidence="7">The sequence shown here is derived from an EMBL/GenBank/DDBJ whole genome shotgun (WGS) entry which is preliminary data.</text>
</comment>
<dbReference type="EMBL" id="SNZR01000014">
    <property type="protein sequence ID" value="TDR88923.1"/>
    <property type="molecule type" value="Genomic_DNA"/>
</dbReference>
<evidence type="ECO:0000313" key="7">
    <source>
        <dbReference type="EMBL" id="TDR88923.1"/>
    </source>
</evidence>
<dbReference type="InterPro" id="IPR000709">
    <property type="entry name" value="Leu_Ile_Val-bd"/>
</dbReference>
<name>A0A4R7BU60_9HYPH</name>
<evidence type="ECO:0000256" key="5">
    <source>
        <dbReference type="SAM" id="SignalP"/>
    </source>
</evidence>
<evidence type="ECO:0000256" key="4">
    <source>
        <dbReference type="ARBA" id="ARBA00022970"/>
    </source>
</evidence>